<protein>
    <submittedName>
        <fullName evidence="3">FecR domain-containing protein</fullName>
    </submittedName>
</protein>
<comment type="caution">
    <text evidence="3">The sequence shown here is derived from an EMBL/GenBank/DDBJ whole genome shotgun (WGS) entry which is preliminary data.</text>
</comment>
<proteinExistence type="predicted"/>
<dbReference type="RefSeq" id="WP_185817900.1">
    <property type="nucleotide sequence ID" value="NZ_JACMYG010000002.1"/>
</dbReference>
<dbReference type="PANTHER" id="PTHR30273:SF2">
    <property type="entry name" value="PROTEIN FECR"/>
    <property type="match status" value="1"/>
</dbReference>
<dbReference type="InterPro" id="IPR012373">
    <property type="entry name" value="Ferrdict_sens_TM"/>
</dbReference>
<feature type="domain" description="FecR N-terminal" evidence="2">
    <location>
        <begin position="15"/>
        <end position="57"/>
    </location>
</feature>
<evidence type="ECO:0000313" key="4">
    <source>
        <dbReference type="Proteomes" id="UP000526003"/>
    </source>
</evidence>
<evidence type="ECO:0000259" key="1">
    <source>
        <dbReference type="Pfam" id="PF04773"/>
    </source>
</evidence>
<reference evidence="3 4" key="1">
    <citation type="submission" date="2020-08" db="EMBL/GenBank/DDBJ databases">
        <title>Pseudomonas sp. nov.</title>
        <authorList>
            <person name="Gieschler S."/>
            <person name="Fiedler G."/>
            <person name="Brinks E."/>
            <person name="Boehnlein C."/>
            <person name="Franz C.M.A.P."/>
            <person name="Kabisch J."/>
        </authorList>
    </citation>
    <scope>NUCLEOTIDE SEQUENCE [LARGE SCALE GENOMIC DNA]</scope>
    <source>
        <strain evidence="3 4">MBT-1</strain>
    </source>
</reference>
<gene>
    <name evidence="3" type="ORF">H7995_02140</name>
</gene>
<dbReference type="Pfam" id="PF04773">
    <property type="entry name" value="FecR"/>
    <property type="match status" value="1"/>
</dbReference>
<dbReference type="PIRSF" id="PIRSF018266">
    <property type="entry name" value="FecR"/>
    <property type="match status" value="1"/>
</dbReference>
<dbReference type="PANTHER" id="PTHR30273">
    <property type="entry name" value="PERIPLASMIC SIGNAL SENSOR AND SIGMA FACTOR ACTIVATOR FECR-RELATED"/>
    <property type="match status" value="1"/>
</dbReference>
<dbReference type="Proteomes" id="UP000526003">
    <property type="component" value="Unassembled WGS sequence"/>
</dbReference>
<sequence length="328" mass="36667">MPPSTVNKLSHASLQQAAHWYVQLNDQQVGEQERLRWQAWLAQSGEHQNAWRYVQRVGERFAPLQGAADSQAASKVLRGTGRTSVTRRQTLKSLLILTSGSLLGFSAWRQTSLPATLERWTADLSTGTGEIRETRLSDGSRVWLNALSALDVRFDSQQRLLDLQLGEVLIDTAKDLLRPLRVQTRHGLLQAMGTRLSVRQDPDRTLLSVFEGAVQVRLANAQVQVVPAGRQMAFSQERFEPQLPVSPAREAWRRGVLLADNLPLGQLLEELSRYRHGHLACDPSVAQMPVMGSFPLKDTDQALRLLAAALPIRVEKPMPWWVNVGARS</sequence>
<dbReference type="InterPro" id="IPR032623">
    <property type="entry name" value="FecR_N"/>
</dbReference>
<organism evidence="3 4">
    <name type="scientific">Pseudomonas kielensis</name>
    <dbReference type="NCBI Taxonomy" id="2762577"/>
    <lineage>
        <taxon>Bacteria</taxon>
        <taxon>Pseudomonadati</taxon>
        <taxon>Pseudomonadota</taxon>
        <taxon>Gammaproteobacteria</taxon>
        <taxon>Pseudomonadales</taxon>
        <taxon>Pseudomonadaceae</taxon>
        <taxon>Pseudomonas</taxon>
    </lineage>
</organism>
<dbReference type="Pfam" id="PF16220">
    <property type="entry name" value="DUF4880"/>
    <property type="match status" value="1"/>
</dbReference>
<feature type="domain" description="FecR protein" evidence="1">
    <location>
        <begin position="123"/>
        <end position="215"/>
    </location>
</feature>
<dbReference type="Gene3D" id="2.60.120.1440">
    <property type="match status" value="1"/>
</dbReference>
<keyword evidence="4" id="KW-1185">Reference proteome</keyword>
<dbReference type="AlphaFoldDB" id="A0A7X1GBL6"/>
<name>A0A7X1GBL6_9PSED</name>
<dbReference type="InterPro" id="IPR006860">
    <property type="entry name" value="FecR"/>
</dbReference>
<dbReference type="GO" id="GO:0016989">
    <property type="term" value="F:sigma factor antagonist activity"/>
    <property type="evidence" value="ECO:0007669"/>
    <property type="project" value="TreeGrafter"/>
</dbReference>
<evidence type="ECO:0000313" key="3">
    <source>
        <dbReference type="EMBL" id="MBC2688593.1"/>
    </source>
</evidence>
<accession>A0A7X1GBL6</accession>
<dbReference type="EMBL" id="JACMYG010000002">
    <property type="protein sequence ID" value="MBC2688593.1"/>
    <property type="molecule type" value="Genomic_DNA"/>
</dbReference>
<evidence type="ECO:0000259" key="2">
    <source>
        <dbReference type="Pfam" id="PF16220"/>
    </source>
</evidence>